<proteinExistence type="predicted"/>
<name>A0ABQ2RZW8_9DEIO</name>
<feature type="region of interest" description="Disordered" evidence="1">
    <location>
        <begin position="389"/>
        <end position="413"/>
    </location>
</feature>
<organism evidence="2 3">
    <name type="scientific">Deinococcus seoulensis</name>
    <dbReference type="NCBI Taxonomy" id="1837379"/>
    <lineage>
        <taxon>Bacteria</taxon>
        <taxon>Thermotogati</taxon>
        <taxon>Deinococcota</taxon>
        <taxon>Deinococci</taxon>
        <taxon>Deinococcales</taxon>
        <taxon>Deinococcaceae</taxon>
        <taxon>Deinococcus</taxon>
    </lineage>
</organism>
<gene>
    <name evidence="2" type="ORF">GCM10008959_39220</name>
</gene>
<evidence type="ECO:0000313" key="2">
    <source>
        <dbReference type="EMBL" id="GGR74133.1"/>
    </source>
</evidence>
<dbReference type="RefSeq" id="WP_189066683.1">
    <property type="nucleotide sequence ID" value="NZ_BMQM01000047.1"/>
</dbReference>
<protein>
    <recommendedName>
        <fullName evidence="4">Bacterial transcriptional activator domain-containing protein</fullName>
    </recommendedName>
</protein>
<evidence type="ECO:0000313" key="3">
    <source>
        <dbReference type="Proteomes" id="UP000634308"/>
    </source>
</evidence>
<keyword evidence="3" id="KW-1185">Reference proteome</keyword>
<dbReference type="EMBL" id="BMQM01000047">
    <property type="protein sequence ID" value="GGR74133.1"/>
    <property type="molecule type" value="Genomic_DNA"/>
</dbReference>
<comment type="caution">
    <text evidence="2">The sequence shown here is derived from an EMBL/GenBank/DDBJ whole genome shotgun (WGS) entry which is preliminary data.</text>
</comment>
<accession>A0ABQ2RZW8</accession>
<evidence type="ECO:0008006" key="4">
    <source>
        <dbReference type="Google" id="ProtNLM"/>
    </source>
</evidence>
<sequence>MSLGAVQELKPLLLLAYLLIEGATTRDRLAQLLWAGTADPKNNLRVSLCKLRGWGVTVTTDGEYLSAEHPSDHVAGAASGDCAEFLRGVELSGVSPELEDWVFTRRERLAAQAQEALLRKAARVTDREELLGRAWRVPGAPLPSAGTLARFLSLCRAGTELHGSLSEELAELWDGTLPVQEPLAQALLAGWLEGGVTWLAGDAAQWQPSLGSARALLEADGQRVLSLHVPPGMTAQACAHVLGTQVARACQDGPAQALTVVLRGAAHTLNSAALAEALTGWLDVRFVVLGGAPASGVGLVLTQPAAALRGGRPAGSTCAVRVPWPAGRDRARPRLEWPLPSGLRGRRHGGRGGSLPAATIHALRVRQAPSATGPPLVLSARVAVRTLHSGPDAPLPHPPEYGTLSCSAQERIT</sequence>
<evidence type="ECO:0000256" key="1">
    <source>
        <dbReference type="SAM" id="MobiDB-lite"/>
    </source>
</evidence>
<dbReference type="Proteomes" id="UP000634308">
    <property type="component" value="Unassembled WGS sequence"/>
</dbReference>
<feature type="compositionally biased region" description="Polar residues" evidence="1">
    <location>
        <begin position="404"/>
        <end position="413"/>
    </location>
</feature>
<reference evidence="3" key="1">
    <citation type="journal article" date="2019" name="Int. J. Syst. Evol. Microbiol.">
        <title>The Global Catalogue of Microorganisms (GCM) 10K type strain sequencing project: providing services to taxonomists for standard genome sequencing and annotation.</title>
        <authorList>
            <consortium name="The Broad Institute Genomics Platform"/>
            <consortium name="The Broad Institute Genome Sequencing Center for Infectious Disease"/>
            <person name="Wu L."/>
            <person name="Ma J."/>
        </authorList>
    </citation>
    <scope>NUCLEOTIDE SEQUENCE [LARGE SCALE GENOMIC DNA]</scope>
    <source>
        <strain evidence="3">JCM 31404</strain>
    </source>
</reference>